<keyword evidence="2" id="KW-1185">Reference proteome</keyword>
<sequence>MIPIRSNAKSAGDILGDLAKKYYRLNVIALFYLADSRHHGEFGHFSLREWWIYLPVVHLAICRADSLKNSNLLAYAPIVRCAATNGTYYG</sequence>
<dbReference type="Proteomes" id="UP000010319">
    <property type="component" value="Unassembled WGS sequence"/>
</dbReference>
<comment type="caution">
    <text evidence="1">The sequence shown here is derived from an EMBL/GenBank/DDBJ whole genome shotgun (WGS) entry which is preliminary data.</text>
</comment>
<organism evidence="1 2">
    <name type="scientific">Yersinia bercovieri ATCC 43970</name>
    <dbReference type="NCBI Taxonomy" id="349968"/>
    <lineage>
        <taxon>Bacteria</taxon>
        <taxon>Pseudomonadati</taxon>
        <taxon>Pseudomonadota</taxon>
        <taxon>Gammaproteobacteria</taxon>
        <taxon>Enterobacterales</taxon>
        <taxon>Yersiniaceae</taxon>
        <taxon>Yersinia</taxon>
    </lineage>
</organism>
<name>A0ABM9XUJ0_YERBE</name>
<accession>A0ABM9XUJ0</accession>
<gene>
    <name evidence="1" type="ORF">yberc0001_39170</name>
</gene>
<reference evidence="1" key="1">
    <citation type="submission" date="2008-12" db="EMBL/GenBank/DDBJ databases">
        <title>Annotation of the Yersinia bercovieri ATCC 43970 genome.</title>
        <authorList>
            <person name="Read T.D."/>
            <person name="Akmal A."/>
            <person name="Bishop-Lilly K."/>
            <person name="Chen P.E."/>
            <person name="Cook C."/>
            <person name="Kiley M.P."/>
            <person name="Lentz S."/>
            <person name="Mateczun A."/>
            <person name="Nagarajan N."/>
            <person name="Nolan N."/>
            <person name="Osborne B.I."/>
            <person name="Pop M."/>
            <person name="Sozhamannan S."/>
            <person name="Stewart A.C."/>
            <person name="Sulakvelidze A."/>
            <person name="Thomason B."/>
            <person name="Willner K."/>
            <person name="Zwick M.E."/>
        </authorList>
    </citation>
    <scope>NUCLEOTIDE SEQUENCE [LARGE SCALE GENOMIC DNA]</scope>
    <source>
        <strain evidence="1">ATCC 43970</strain>
    </source>
</reference>
<proteinExistence type="predicted"/>
<protein>
    <submittedName>
        <fullName evidence="1">Uncharacterized protein</fullName>
    </submittedName>
</protein>
<dbReference type="EMBL" id="AALC02000076">
    <property type="protein sequence ID" value="EEQ05046.1"/>
    <property type="molecule type" value="Genomic_DNA"/>
</dbReference>
<evidence type="ECO:0000313" key="2">
    <source>
        <dbReference type="Proteomes" id="UP000010319"/>
    </source>
</evidence>
<evidence type="ECO:0000313" key="1">
    <source>
        <dbReference type="EMBL" id="EEQ05046.1"/>
    </source>
</evidence>